<dbReference type="PANTHER" id="PTHR48010:SF58">
    <property type="entry name" value="RECEPTOR PROTEIN KINASE-LIKE PROTEIN ZAR1"/>
    <property type="match status" value="1"/>
</dbReference>
<dbReference type="GO" id="GO:0016301">
    <property type="term" value="F:kinase activity"/>
    <property type="evidence" value="ECO:0007669"/>
    <property type="project" value="UniProtKB-KW"/>
</dbReference>
<gene>
    <name evidence="5" type="primary">At1g34110_1</name>
    <name evidence="5" type="ORF">Zm00014a_015465</name>
</gene>
<comment type="subcellular location">
    <subcellularLocation>
        <location evidence="1">Membrane</location>
    </subcellularLocation>
</comment>
<dbReference type="Proteomes" id="UP000251960">
    <property type="component" value="Chromosome 2"/>
</dbReference>
<dbReference type="InterPro" id="IPR001611">
    <property type="entry name" value="Leu-rich_rpt"/>
</dbReference>
<keyword evidence="5" id="KW-0808">Transferase</keyword>
<keyword evidence="5" id="KW-0418">Kinase</keyword>
<keyword evidence="3" id="KW-0677">Repeat</keyword>
<name>A0A3L6FU27_MAIZE</name>
<dbReference type="GO" id="GO:0016020">
    <property type="term" value="C:membrane"/>
    <property type="evidence" value="ECO:0007669"/>
    <property type="project" value="UniProtKB-SubCell"/>
</dbReference>
<evidence type="ECO:0000256" key="4">
    <source>
        <dbReference type="ARBA" id="ARBA00023136"/>
    </source>
</evidence>
<dbReference type="FunFam" id="3.80.10.10:FF:000400">
    <property type="entry name" value="Nuclear pore complex protein NUP107"/>
    <property type="match status" value="1"/>
</dbReference>
<dbReference type="EMBL" id="NCVQ01000003">
    <property type="protein sequence ID" value="PWZ38359.1"/>
    <property type="molecule type" value="Genomic_DNA"/>
</dbReference>
<reference evidence="5" key="1">
    <citation type="journal article" date="2018" name="Nat. Genet.">
        <title>Extensive intraspecific gene order and gene structural variations between Mo17 and other maize genomes.</title>
        <authorList>
            <person name="Sun S."/>
            <person name="Zhou Y."/>
            <person name="Chen J."/>
            <person name="Shi J."/>
            <person name="Zhao H."/>
            <person name="Zhao H."/>
            <person name="Song W."/>
            <person name="Zhang M."/>
            <person name="Cui Y."/>
            <person name="Dong X."/>
            <person name="Liu H."/>
            <person name="Ma X."/>
            <person name="Jiao Y."/>
            <person name="Wang B."/>
            <person name="Wei X."/>
            <person name="Stein J.C."/>
            <person name="Glaubitz J.C."/>
            <person name="Lu F."/>
            <person name="Yu G."/>
            <person name="Liang C."/>
            <person name="Fengler K."/>
            <person name="Li B."/>
            <person name="Rafalski A."/>
            <person name="Schnable P.S."/>
            <person name="Ware D.H."/>
            <person name="Buckler E.S."/>
            <person name="Lai J."/>
        </authorList>
    </citation>
    <scope>NUCLEOTIDE SEQUENCE [LARGE SCALE GENOMIC DNA]</scope>
    <source>
        <tissue evidence="5">Seedling</tissue>
    </source>
</reference>
<comment type="caution">
    <text evidence="5">The sequence shown here is derived from an EMBL/GenBank/DDBJ whole genome shotgun (WGS) entry which is preliminary data.</text>
</comment>
<proteinExistence type="predicted"/>
<dbReference type="InterPro" id="IPR050994">
    <property type="entry name" value="At_inactive_RLKs"/>
</dbReference>
<accession>A0A3L6FU27</accession>
<dbReference type="AlphaFoldDB" id="A0A3L6FU27"/>
<dbReference type="InterPro" id="IPR032675">
    <property type="entry name" value="LRR_dom_sf"/>
</dbReference>
<evidence type="ECO:0000256" key="3">
    <source>
        <dbReference type="ARBA" id="ARBA00022737"/>
    </source>
</evidence>
<dbReference type="Pfam" id="PF13855">
    <property type="entry name" value="LRR_8"/>
    <property type="match status" value="1"/>
</dbReference>
<dbReference type="Pfam" id="PF00560">
    <property type="entry name" value="LRR_1"/>
    <property type="match status" value="1"/>
</dbReference>
<sequence length="229" mass="23744">MLPGSPVKRLLRRAAKGRREKAEMAELAAAAAALLLLCAASLRCSADPRAATPCSWQGVTCSPQSRVVSLSLPDTFLNLSSLLPPHATLSSLQLLNLSACNVSGAIPPSYASLSALRVLDLSSNALTGDIPDGLGALSGLQFLLLNSNRLTGGIPRSLANLSALQVLCIQDNLLNGIIPASLGALAALQQFRVGGNPALCISSSAGLRFTADSKSNRRTGHRNQSLLVQ</sequence>
<keyword evidence="2" id="KW-0732">Signal</keyword>
<protein>
    <submittedName>
        <fullName evidence="5">Putative LRR receptor-like serine/threonine-protein kinase</fullName>
    </submittedName>
</protein>
<evidence type="ECO:0000256" key="1">
    <source>
        <dbReference type="ARBA" id="ARBA00004370"/>
    </source>
</evidence>
<dbReference type="Gene3D" id="3.80.10.10">
    <property type="entry name" value="Ribonuclease Inhibitor"/>
    <property type="match status" value="1"/>
</dbReference>
<dbReference type="PANTHER" id="PTHR48010">
    <property type="entry name" value="OS05G0588300 PROTEIN"/>
    <property type="match status" value="1"/>
</dbReference>
<evidence type="ECO:0000256" key="2">
    <source>
        <dbReference type="ARBA" id="ARBA00022729"/>
    </source>
</evidence>
<organism evidence="5">
    <name type="scientific">Zea mays</name>
    <name type="common">Maize</name>
    <dbReference type="NCBI Taxonomy" id="4577"/>
    <lineage>
        <taxon>Eukaryota</taxon>
        <taxon>Viridiplantae</taxon>
        <taxon>Streptophyta</taxon>
        <taxon>Embryophyta</taxon>
        <taxon>Tracheophyta</taxon>
        <taxon>Spermatophyta</taxon>
        <taxon>Magnoliopsida</taxon>
        <taxon>Liliopsida</taxon>
        <taxon>Poales</taxon>
        <taxon>Poaceae</taxon>
        <taxon>PACMAD clade</taxon>
        <taxon>Panicoideae</taxon>
        <taxon>Andropogonodae</taxon>
        <taxon>Andropogoneae</taxon>
        <taxon>Tripsacinae</taxon>
        <taxon>Zea</taxon>
    </lineage>
</organism>
<evidence type="ECO:0000313" key="5">
    <source>
        <dbReference type="EMBL" id="PWZ38359.1"/>
    </source>
</evidence>
<keyword evidence="5" id="KW-0675">Receptor</keyword>
<dbReference type="ExpressionAtlas" id="A0A3L6FU27">
    <property type="expression patterns" value="baseline"/>
</dbReference>
<dbReference type="SUPFAM" id="SSF52058">
    <property type="entry name" value="L domain-like"/>
    <property type="match status" value="1"/>
</dbReference>
<keyword evidence="4" id="KW-0472">Membrane</keyword>